<reference evidence="3 4" key="1">
    <citation type="submission" date="2018-12" db="EMBL/GenBank/DDBJ databases">
        <title>The Draft Genome Sequence of the Soil Bacterium Pedobacter tournemirensis R1.</title>
        <authorList>
            <person name="He J."/>
        </authorList>
    </citation>
    <scope>NUCLEOTIDE SEQUENCE [LARGE SCALE GENOMIC DNA]</scope>
    <source>
        <strain evidence="3 4">R1</strain>
    </source>
</reference>
<gene>
    <name evidence="3" type="ORF">EKH83_00710</name>
</gene>
<evidence type="ECO:0000313" key="4">
    <source>
        <dbReference type="Proteomes" id="UP000290848"/>
    </source>
</evidence>
<protein>
    <recommendedName>
        <fullName evidence="2">DUF6850 domain-containing protein</fullName>
    </recommendedName>
</protein>
<evidence type="ECO:0000259" key="2">
    <source>
        <dbReference type="Pfam" id="PF21012"/>
    </source>
</evidence>
<accession>A0A4Q0MFJ3</accession>
<dbReference type="EMBL" id="RXOC01000001">
    <property type="protein sequence ID" value="RXF72281.1"/>
    <property type="molecule type" value="Genomic_DNA"/>
</dbReference>
<name>A0A4Q0MFJ3_9SPHI</name>
<dbReference type="AlphaFoldDB" id="A0A4Q0MFJ3"/>
<proteinExistence type="predicted"/>
<dbReference type="RefSeq" id="WP_128767466.1">
    <property type="nucleotide sequence ID" value="NZ_RXOC01000001.1"/>
</dbReference>
<evidence type="ECO:0000313" key="3">
    <source>
        <dbReference type="EMBL" id="RXF72281.1"/>
    </source>
</evidence>
<feature type="chain" id="PRO_5020935232" description="DUF6850 domain-containing protein" evidence="1">
    <location>
        <begin position="28"/>
        <end position="541"/>
    </location>
</feature>
<keyword evidence="1" id="KW-0732">Signal</keyword>
<feature type="signal peptide" evidence="1">
    <location>
        <begin position="1"/>
        <end position="27"/>
    </location>
</feature>
<comment type="caution">
    <text evidence="3">The sequence shown here is derived from an EMBL/GenBank/DDBJ whole genome shotgun (WGS) entry which is preliminary data.</text>
</comment>
<evidence type="ECO:0000256" key="1">
    <source>
        <dbReference type="SAM" id="SignalP"/>
    </source>
</evidence>
<dbReference type="Proteomes" id="UP000290848">
    <property type="component" value="Unassembled WGS sequence"/>
</dbReference>
<sequence length="541" mass="60815">MRVTKKISKYWITGILTTLLPCRGLLAAGTQQQDSIWHNIEYIRQAEAWLTSRNTAGLKFLPLNKLSEVNLFAEKANGTFVNYHQSGNSYTLGAMTGSYFRLNPQVVFSGKVLYKDFQGKNMGGSAFIDPYENPIDIADYPNNTKGTKKQEYYFLSGAVSSEVTSRLTLGGGIDYTAANYAKTRDLRHINTLFDMTAKTGLIYRFGEAVYGGVTYHYRRRVEDIKFGIYGNTDGLYLSFISFGAFSGRTEALTQYADYTGEKKPLVNNTHSPSLQLSIQINPSLKLFNEISADISSGYFGTKGTSGVLLTEHEGRQYHYRGVLTRRRHQSLHSFSLSAGYQSTSNLENVFRKEELPGSGSRIVYYGQNEVLDRQILEASLRYSLNTEIYGIAPRWQFNAGGNFYNRHQTVSFYPFYRKQTITSYDVSIQGSRNIIHKGNIYGITLQAAFGSGGGTARNDGYYATPSESQTLPVSMETYLYNEYEYLTATRVSAGGAFRYSQAQKRGIIPYLQAGYQYIKAFNIEYTGNQHHSIQMSVGCTF</sequence>
<dbReference type="Pfam" id="PF21012">
    <property type="entry name" value="DUF6850"/>
    <property type="match status" value="1"/>
</dbReference>
<dbReference type="InterPro" id="IPR049236">
    <property type="entry name" value="DUF6850"/>
</dbReference>
<organism evidence="3 4">
    <name type="scientific">Arcticibacter tournemirensis</name>
    <dbReference type="NCBI Taxonomy" id="699437"/>
    <lineage>
        <taxon>Bacteria</taxon>
        <taxon>Pseudomonadati</taxon>
        <taxon>Bacteroidota</taxon>
        <taxon>Sphingobacteriia</taxon>
        <taxon>Sphingobacteriales</taxon>
        <taxon>Sphingobacteriaceae</taxon>
        <taxon>Arcticibacter</taxon>
    </lineage>
</organism>
<feature type="domain" description="DUF6850" evidence="2">
    <location>
        <begin position="56"/>
        <end position="541"/>
    </location>
</feature>